<dbReference type="OrthoDB" id="62120at2759"/>
<dbReference type="GO" id="GO:0004338">
    <property type="term" value="F:glucan exo-1,3-beta-glucosidase activity"/>
    <property type="evidence" value="ECO:0007669"/>
    <property type="project" value="UniProtKB-EC"/>
</dbReference>
<evidence type="ECO:0000256" key="11">
    <source>
        <dbReference type="SAM" id="SignalP"/>
    </source>
</evidence>
<reference evidence="13 14" key="1">
    <citation type="submission" date="2016-03" db="EMBL/GenBank/DDBJ databases">
        <authorList>
            <person name="Devillers H."/>
        </authorList>
    </citation>
    <scope>NUCLEOTIDE SEQUENCE [LARGE SCALE GENOMIC DNA]</scope>
    <source>
        <strain evidence="13">CBS 6772</strain>
    </source>
</reference>
<dbReference type="AlphaFoldDB" id="A0A1G4M9N8"/>
<keyword evidence="14" id="KW-1185">Reference proteome</keyword>
<evidence type="ECO:0000313" key="13">
    <source>
        <dbReference type="EMBL" id="SCW00589.1"/>
    </source>
</evidence>
<comment type="subcellular location">
    <subcellularLocation>
        <location evidence="1">Secreted</location>
    </subcellularLocation>
</comment>
<comment type="catalytic activity">
    <reaction evidence="8">
        <text>Successive hydrolysis of beta-D-glucose units from the non-reducing ends of (1-&gt;3)-beta-D-glucans, releasing alpha-glucose.</text>
        <dbReference type="EC" id="3.2.1.58"/>
    </reaction>
</comment>
<feature type="chain" id="PRO_5009237291" description="glucan 1,3-beta-glucosidase" evidence="11">
    <location>
        <begin position="20"/>
        <end position="440"/>
    </location>
</feature>
<dbReference type="OMA" id="MDYHEYQ"/>
<dbReference type="Proteomes" id="UP000190831">
    <property type="component" value="Chromosome C"/>
</dbReference>
<dbReference type="GO" id="GO:0071555">
    <property type="term" value="P:cell wall organization"/>
    <property type="evidence" value="ECO:0007669"/>
    <property type="project" value="UniProtKB-KW"/>
</dbReference>
<dbReference type="SUPFAM" id="SSF51445">
    <property type="entry name" value="(Trans)glycosidases"/>
    <property type="match status" value="1"/>
</dbReference>
<name>A0A1G4M9N8_LACFM</name>
<dbReference type="PANTHER" id="PTHR31297:SF1">
    <property type="entry name" value="GLUCAN 1,3-BETA-GLUCOSIDASE I_II-RELATED"/>
    <property type="match status" value="1"/>
</dbReference>
<gene>
    <name evidence="13" type="ORF">LAFE_0C07536G</name>
</gene>
<feature type="domain" description="Glycoside hydrolase family 5" evidence="12">
    <location>
        <begin position="103"/>
        <end position="293"/>
    </location>
</feature>
<dbReference type="InterPro" id="IPR001547">
    <property type="entry name" value="Glyco_hydro_5"/>
</dbReference>
<feature type="signal peptide" evidence="11">
    <location>
        <begin position="1"/>
        <end position="19"/>
    </location>
</feature>
<organism evidence="13 14">
    <name type="scientific">Lachancea fermentati</name>
    <name type="common">Zygosaccharomyces fermentati</name>
    <dbReference type="NCBI Taxonomy" id="4955"/>
    <lineage>
        <taxon>Eukaryota</taxon>
        <taxon>Fungi</taxon>
        <taxon>Dikarya</taxon>
        <taxon>Ascomycota</taxon>
        <taxon>Saccharomycotina</taxon>
        <taxon>Saccharomycetes</taxon>
        <taxon>Saccharomycetales</taxon>
        <taxon>Saccharomycetaceae</taxon>
        <taxon>Lachancea</taxon>
    </lineage>
</organism>
<dbReference type="FunFam" id="3.20.20.80:FF:000033">
    <property type="entry name" value="Glucan 1,3-beta-glucosidase A"/>
    <property type="match status" value="1"/>
</dbReference>
<dbReference type="PROSITE" id="PS00659">
    <property type="entry name" value="GLYCOSYL_HYDROL_F5"/>
    <property type="match status" value="1"/>
</dbReference>
<dbReference type="InterPro" id="IPR050386">
    <property type="entry name" value="Glycosyl_hydrolase_5"/>
</dbReference>
<evidence type="ECO:0000313" key="14">
    <source>
        <dbReference type="Proteomes" id="UP000190831"/>
    </source>
</evidence>
<evidence type="ECO:0000256" key="1">
    <source>
        <dbReference type="ARBA" id="ARBA00004613"/>
    </source>
</evidence>
<dbReference type="GO" id="GO:0009277">
    <property type="term" value="C:fungal-type cell wall"/>
    <property type="evidence" value="ECO:0007669"/>
    <property type="project" value="UniProtKB-ARBA"/>
</dbReference>
<keyword evidence="6 10" id="KW-0326">Glycosidase</keyword>
<keyword evidence="5 10" id="KW-0378">Hydrolase</keyword>
<dbReference type="Pfam" id="PF00150">
    <property type="entry name" value="Cellulase"/>
    <property type="match status" value="1"/>
</dbReference>
<dbReference type="GO" id="GO:0005576">
    <property type="term" value="C:extracellular region"/>
    <property type="evidence" value="ECO:0007669"/>
    <property type="project" value="UniProtKB-SubCell"/>
</dbReference>
<evidence type="ECO:0000256" key="3">
    <source>
        <dbReference type="ARBA" id="ARBA00022525"/>
    </source>
</evidence>
<evidence type="ECO:0000256" key="6">
    <source>
        <dbReference type="ARBA" id="ARBA00023295"/>
    </source>
</evidence>
<sequence length="440" mass="50074">MIFSTLLLALWAGLQAVVAQPLPAKGAASAQFLHEANKKRYYDYSSAVLRGVNIGGWLVLEPFITPSLFESFRTTDSSDAGIPVDEYHFCQALGYEEAESRLVQHWSSWYTEVDFKNMAASGLNFVRIPIGYWAFQTLDSDPYVTGHQEGYLDQAIEWAGKYGLKVWVDVHGMPGSQNGFDNSGLRDSYAFLEDSNLAVAKQVIQYVLEKYSRDEYLDTVIGIELVNEPLGPVLDMQKLTEFYEFGYNYVRNELGRNQVVILHDAFQAYHYWDSELTVDEGDWGVVIDHHHYQAFSSGELARTIDEKISVACEWGSGVLSEAHWTVAGEWSAALTDCPKWLNGVGFGARYDGTWSTSTDSSYYIGSCENNDDFDSWSDERKQNTRKYIEAQLDAFELRGGWVFWCYKTESTVEWDFQRLAYDGMFPQPLSDRQYPNQCGF</sequence>
<evidence type="ECO:0000256" key="5">
    <source>
        <dbReference type="ARBA" id="ARBA00022801"/>
    </source>
</evidence>
<protein>
    <recommendedName>
        <fullName evidence="9">glucan 1,3-beta-glucosidase</fullName>
        <ecNumber evidence="9">3.2.1.58</ecNumber>
    </recommendedName>
</protein>
<dbReference type="InterPro" id="IPR018087">
    <property type="entry name" value="Glyco_hydro_5_CS"/>
</dbReference>
<dbReference type="Gene3D" id="3.20.20.80">
    <property type="entry name" value="Glycosidases"/>
    <property type="match status" value="1"/>
</dbReference>
<evidence type="ECO:0000256" key="10">
    <source>
        <dbReference type="RuleBase" id="RU361153"/>
    </source>
</evidence>
<dbReference type="InterPro" id="IPR017853">
    <property type="entry name" value="GH"/>
</dbReference>
<accession>A0A1G4M9N8</accession>
<keyword evidence="7" id="KW-0961">Cell wall biogenesis/degradation</keyword>
<evidence type="ECO:0000256" key="4">
    <source>
        <dbReference type="ARBA" id="ARBA00022729"/>
    </source>
</evidence>
<proteinExistence type="inferred from homology"/>
<evidence type="ECO:0000256" key="2">
    <source>
        <dbReference type="ARBA" id="ARBA00005641"/>
    </source>
</evidence>
<dbReference type="STRING" id="4955.A0A1G4M9N8"/>
<dbReference type="GO" id="GO:0009251">
    <property type="term" value="P:glucan catabolic process"/>
    <property type="evidence" value="ECO:0007669"/>
    <property type="project" value="TreeGrafter"/>
</dbReference>
<keyword evidence="4 11" id="KW-0732">Signal</keyword>
<evidence type="ECO:0000259" key="12">
    <source>
        <dbReference type="Pfam" id="PF00150"/>
    </source>
</evidence>
<comment type="similarity">
    <text evidence="2 10">Belongs to the glycosyl hydrolase 5 (cellulase A) family.</text>
</comment>
<dbReference type="EMBL" id="LT598485">
    <property type="protein sequence ID" value="SCW00589.1"/>
    <property type="molecule type" value="Genomic_DNA"/>
</dbReference>
<keyword evidence="3" id="KW-0964">Secreted</keyword>
<dbReference type="EC" id="3.2.1.58" evidence="9"/>
<evidence type="ECO:0000256" key="9">
    <source>
        <dbReference type="ARBA" id="ARBA00038929"/>
    </source>
</evidence>
<evidence type="ECO:0000256" key="8">
    <source>
        <dbReference type="ARBA" id="ARBA00036824"/>
    </source>
</evidence>
<dbReference type="PANTHER" id="PTHR31297">
    <property type="entry name" value="GLUCAN ENDO-1,6-BETA-GLUCOSIDASE B"/>
    <property type="match status" value="1"/>
</dbReference>
<evidence type="ECO:0000256" key="7">
    <source>
        <dbReference type="ARBA" id="ARBA00023316"/>
    </source>
</evidence>
<dbReference type="GO" id="GO:0009986">
    <property type="term" value="C:cell surface"/>
    <property type="evidence" value="ECO:0007669"/>
    <property type="project" value="TreeGrafter"/>
</dbReference>